<name>A0A553NRT2_9TELE</name>
<reference evidence="1 2" key="1">
    <citation type="journal article" date="2019" name="Sci. Data">
        <title>Hybrid genome assembly and annotation of Danionella translucida.</title>
        <authorList>
            <person name="Kadobianskyi M."/>
            <person name="Schulze L."/>
            <person name="Schuelke M."/>
            <person name="Judkewitz B."/>
        </authorList>
    </citation>
    <scope>NUCLEOTIDE SEQUENCE [LARGE SCALE GENOMIC DNA]</scope>
    <source>
        <strain evidence="1 2">Bolton</strain>
    </source>
</reference>
<keyword evidence="2" id="KW-1185">Reference proteome</keyword>
<sequence length="112" mass="12002">MQSSHLTRWILSSPCYRHQNILSGEQSAASLQGLDRSDNEGGVGLQKEVFGLLSTALHTKPDVDSPQSVLVEGVQPITVKDKLVWMALSVAASLSFPAFSDFSLSSARGEAD</sequence>
<proteinExistence type="predicted"/>
<dbReference type="OrthoDB" id="8058206at2759"/>
<dbReference type="EMBL" id="SRMA01026802">
    <property type="protein sequence ID" value="TRY68145.1"/>
    <property type="molecule type" value="Genomic_DNA"/>
</dbReference>
<dbReference type="Proteomes" id="UP000316079">
    <property type="component" value="Unassembled WGS sequence"/>
</dbReference>
<accession>A0A553NRT2</accession>
<organism evidence="1 2">
    <name type="scientific">Danionella cerebrum</name>
    <dbReference type="NCBI Taxonomy" id="2873325"/>
    <lineage>
        <taxon>Eukaryota</taxon>
        <taxon>Metazoa</taxon>
        <taxon>Chordata</taxon>
        <taxon>Craniata</taxon>
        <taxon>Vertebrata</taxon>
        <taxon>Euteleostomi</taxon>
        <taxon>Actinopterygii</taxon>
        <taxon>Neopterygii</taxon>
        <taxon>Teleostei</taxon>
        <taxon>Ostariophysi</taxon>
        <taxon>Cypriniformes</taxon>
        <taxon>Danionidae</taxon>
        <taxon>Danioninae</taxon>
        <taxon>Danionella</taxon>
    </lineage>
</organism>
<evidence type="ECO:0000313" key="2">
    <source>
        <dbReference type="Proteomes" id="UP000316079"/>
    </source>
</evidence>
<protein>
    <submittedName>
        <fullName evidence="1">Uncharacterized protein</fullName>
    </submittedName>
</protein>
<gene>
    <name evidence="1" type="ORF">DNTS_030023</name>
</gene>
<dbReference type="AlphaFoldDB" id="A0A553NRT2"/>
<evidence type="ECO:0000313" key="1">
    <source>
        <dbReference type="EMBL" id="TRY68145.1"/>
    </source>
</evidence>
<comment type="caution">
    <text evidence="1">The sequence shown here is derived from an EMBL/GenBank/DDBJ whole genome shotgun (WGS) entry which is preliminary data.</text>
</comment>